<organism evidence="1 2">
    <name type="scientific">Ravibacter arvi</name>
    <dbReference type="NCBI Taxonomy" id="2051041"/>
    <lineage>
        <taxon>Bacteria</taxon>
        <taxon>Pseudomonadati</taxon>
        <taxon>Bacteroidota</taxon>
        <taxon>Cytophagia</taxon>
        <taxon>Cytophagales</taxon>
        <taxon>Spirosomataceae</taxon>
        <taxon>Ravibacter</taxon>
    </lineage>
</organism>
<protein>
    <recommendedName>
        <fullName evidence="3">Repeat protein (TIGR03806 family)</fullName>
    </recommendedName>
</protein>
<reference evidence="2" key="1">
    <citation type="journal article" date="2019" name="Int. J. Syst. Evol. Microbiol.">
        <title>The Global Catalogue of Microorganisms (GCM) 10K type strain sequencing project: providing services to taxonomists for standard genome sequencing and annotation.</title>
        <authorList>
            <consortium name="The Broad Institute Genomics Platform"/>
            <consortium name="The Broad Institute Genome Sequencing Center for Infectious Disease"/>
            <person name="Wu L."/>
            <person name="Ma J."/>
        </authorList>
    </citation>
    <scope>NUCLEOTIDE SEQUENCE [LARGE SCALE GENOMIC DNA]</scope>
    <source>
        <strain evidence="2">JCM 31920</strain>
    </source>
</reference>
<evidence type="ECO:0000313" key="1">
    <source>
        <dbReference type="EMBL" id="GAA4446612.1"/>
    </source>
</evidence>
<gene>
    <name evidence="1" type="ORF">GCM10023091_40070</name>
</gene>
<proteinExistence type="predicted"/>
<comment type="caution">
    <text evidence="1">The sequence shown here is derived from an EMBL/GenBank/DDBJ whole genome shotgun (WGS) entry which is preliminary data.</text>
</comment>
<dbReference type="InterPro" id="IPR036909">
    <property type="entry name" value="Cyt_c-like_dom_sf"/>
</dbReference>
<evidence type="ECO:0000313" key="2">
    <source>
        <dbReference type="Proteomes" id="UP001501508"/>
    </source>
</evidence>
<name>A0ABP8MB38_9BACT</name>
<sequence length="353" mass="39542">MKHYSVLLLLVTGWFLFVSMKREPVAAPKLRLSEYGFFTGNLRDQVPAKGVTPYSLNTPLFSDYAEKSRFVYLPEGTSAEFDPAEVFRFPEGAVLIKTFYFPKDFRNPSKGKRLIETRLLLHEKSGWKALTYVWDEAQNDALLEVAGETFEVSYTYTDGKKYRHQFQVPNLNQCKGCHNLNETLQPLGPSARQLNGYYAGWERSPSGKNQLSDWQERQLLINLPDLATVEKAPVWSDEASGTLPERARAWLDVNCAHCHRPGGPANSSGLHLGVHNKDTTLLGINKTPVAAGRGSGGRKFDIVMGKPDESILQYRIESGDPGVMMPELGRSVMHREGAATIRAWIQSLGRPAR</sequence>
<dbReference type="InterPro" id="IPR022269">
    <property type="entry name" value="SO_2930-like_C"/>
</dbReference>
<accession>A0ABP8MB38</accession>
<evidence type="ECO:0008006" key="3">
    <source>
        <dbReference type="Google" id="ProtNLM"/>
    </source>
</evidence>
<dbReference type="SUPFAM" id="SSF46626">
    <property type="entry name" value="Cytochrome c"/>
    <property type="match status" value="1"/>
</dbReference>
<dbReference type="EMBL" id="BAABEY010000036">
    <property type="protein sequence ID" value="GAA4446612.1"/>
    <property type="molecule type" value="Genomic_DNA"/>
</dbReference>
<dbReference type="Proteomes" id="UP001501508">
    <property type="component" value="Unassembled WGS sequence"/>
</dbReference>
<dbReference type="RefSeq" id="WP_345032535.1">
    <property type="nucleotide sequence ID" value="NZ_BAABEY010000036.1"/>
</dbReference>
<keyword evidence="2" id="KW-1185">Reference proteome</keyword>
<dbReference type="NCBIfam" id="TIGR03806">
    <property type="entry name" value="chp_HNE_0200"/>
    <property type="match status" value="1"/>
</dbReference>